<dbReference type="GO" id="GO:0080120">
    <property type="term" value="P:CAAX-box protein maturation"/>
    <property type="evidence" value="ECO:0007669"/>
    <property type="project" value="UniProtKB-ARBA"/>
</dbReference>
<dbReference type="PANTHER" id="PTHR39430">
    <property type="entry name" value="MEMBRANE-ASSOCIATED PROTEASE-RELATED"/>
    <property type="match status" value="1"/>
</dbReference>
<feature type="transmembrane region" description="Helical" evidence="1">
    <location>
        <begin position="14"/>
        <end position="42"/>
    </location>
</feature>
<comment type="caution">
    <text evidence="3">The sequence shown here is derived from an EMBL/GenBank/DDBJ whole genome shotgun (WGS) entry which is preliminary data.</text>
</comment>
<feature type="domain" description="CAAX prenyl protease 2/Lysostaphin resistance protein A-like" evidence="2">
    <location>
        <begin position="141"/>
        <end position="234"/>
    </location>
</feature>
<evidence type="ECO:0000259" key="2">
    <source>
        <dbReference type="Pfam" id="PF02517"/>
    </source>
</evidence>
<organism evidence="3">
    <name type="scientific">Paenibacillus sp. SYP-B3998</name>
    <dbReference type="NCBI Taxonomy" id="2678564"/>
    <lineage>
        <taxon>Bacteria</taxon>
        <taxon>Bacillati</taxon>
        <taxon>Bacillota</taxon>
        <taxon>Bacilli</taxon>
        <taxon>Bacillales</taxon>
        <taxon>Paenibacillaceae</taxon>
        <taxon>Paenibacillus</taxon>
    </lineage>
</organism>
<keyword evidence="1" id="KW-0472">Membrane</keyword>
<keyword evidence="1" id="KW-1133">Transmembrane helix</keyword>
<keyword evidence="3" id="KW-0645">Protease</keyword>
<proteinExistence type="predicted"/>
<evidence type="ECO:0000313" key="3">
    <source>
        <dbReference type="EMBL" id="NEW06252.1"/>
    </source>
</evidence>
<feature type="transmembrane region" description="Helical" evidence="1">
    <location>
        <begin position="202"/>
        <end position="225"/>
    </location>
</feature>
<protein>
    <submittedName>
        <fullName evidence="3">CPBP family intramembrane metalloprotease</fullName>
    </submittedName>
</protein>
<dbReference type="InterPro" id="IPR003675">
    <property type="entry name" value="Rce1/LyrA-like_dom"/>
</dbReference>
<feature type="transmembrane region" description="Helical" evidence="1">
    <location>
        <begin position="171"/>
        <end position="190"/>
    </location>
</feature>
<evidence type="ECO:0000256" key="1">
    <source>
        <dbReference type="SAM" id="Phobius"/>
    </source>
</evidence>
<feature type="transmembrane region" description="Helical" evidence="1">
    <location>
        <begin position="141"/>
        <end position="159"/>
    </location>
</feature>
<dbReference type="PANTHER" id="PTHR39430:SF1">
    <property type="entry name" value="PROTEASE"/>
    <property type="match status" value="1"/>
</dbReference>
<feature type="transmembrane region" description="Helical" evidence="1">
    <location>
        <begin position="63"/>
        <end position="83"/>
    </location>
</feature>
<accession>A0A6G3ZVU5</accession>
<dbReference type="RefSeq" id="WP_163944740.1">
    <property type="nucleotide sequence ID" value="NZ_JAAIKC010000002.1"/>
</dbReference>
<keyword evidence="3" id="KW-0378">Hydrolase</keyword>
<gene>
    <name evidence="3" type="ORF">GK047_09535</name>
</gene>
<dbReference type="GO" id="GO:0004175">
    <property type="term" value="F:endopeptidase activity"/>
    <property type="evidence" value="ECO:0007669"/>
    <property type="project" value="UniProtKB-ARBA"/>
</dbReference>
<feature type="transmembrane region" description="Helical" evidence="1">
    <location>
        <begin position="271"/>
        <end position="290"/>
    </location>
</feature>
<dbReference type="AlphaFoldDB" id="A0A6G3ZVU5"/>
<dbReference type="EMBL" id="JAAIKC010000002">
    <property type="protein sequence ID" value="NEW06252.1"/>
    <property type="molecule type" value="Genomic_DNA"/>
</dbReference>
<feature type="transmembrane region" description="Helical" evidence="1">
    <location>
        <begin position="106"/>
        <end position="129"/>
    </location>
</feature>
<dbReference type="Pfam" id="PF02517">
    <property type="entry name" value="Rce1-like"/>
    <property type="match status" value="1"/>
</dbReference>
<name>A0A6G3ZVU5_9BACL</name>
<keyword evidence="1" id="KW-0812">Transmembrane</keyword>
<dbReference type="GO" id="GO:0008237">
    <property type="term" value="F:metallopeptidase activity"/>
    <property type="evidence" value="ECO:0007669"/>
    <property type="project" value="UniProtKB-KW"/>
</dbReference>
<reference evidence="3" key="1">
    <citation type="submission" date="2020-02" db="EMBL/GenBank/DDBJ databases">
        <authorList>
            <person name="Shen X.-R."/>
            <person name="Zhang Y.-X."/>
        </authorList>
    </citation>
    <scope>NUCLEOTIDE SEQUENCE</scope>
    <source>
        <strain evidence="3">SYP-B3998</strain>
    </source>
</reference>
<keyword evidence="3" id="KW-0482">Metalloprotease</keyword>
<sequence>MNDRKGVGISILSILGKVMLCVVFIVIITVILSIAAAVLAIARQPALEMSMDAVARDAFFIKAALWAQIIGFIGGVVINYAIFERRQKWPLGLYADQLWRKMGEGFAAGIILISASCGLIWLVGGVKIVSIQWNGTIAQEMIGGFLLFIGVAVNEELFARGYLQGLVKNRFGTIASVIVSTIVFAFLHSFNPGMWSTSLPIINLLLAGLLFGVSRVCSGGLWMPIGMHLSWNFLQGNVFGFDVSGTRVASIIQIEQSGTDLLAGGSFGAEGSLVTTLILLAGTFLVYVYYHRINLKNHISV</sequence>
<dbReference type="GO" id="GO:0006508">
    <property type="term" value="P:proteolysis"/>
    <property type="evidence" value="ECO:0007669"/>
    <property type="project" value="UniProtKB-KW"/>
</dbReference>